<feature type="region of interest" description="Disordered" evidence="1">
    <location>
        <begin position="88"/>
        <end position="117"/>
    </location>
</feature>
<dbReference type="EMBL" id="JACBZN010000001">
    <property type="protein sequence ID" value="NYI36779.1"/>
    <property type="molecule type" value="Genomic_DNA"/>
</dbReference>
<dbReference type="RefSeq" id="WP_179422711.1">
    <property type="nucleotide sequence ID" value="NZ_BAAAMP010000002.1"/>
</dbReference>
<evidence type="ECO:0000256" key="2">
    <source>
        <dbReference type="SAM" id="SignalP"/>
    </source>
</evidence>
<evidence type="ECO:0000313" key="4">
    <source>
        <dbReference type="EMBL" id="NYI36779.1"/>
    </source>
</evidence>
<keyword evidence="2" id="KW-0732">Signal</keyword>
<evidence type="ECO:0008006" key="7">
    <source>
        <dbReference type="Google" id="ProtNLM"/>
    </source>
</evidence>
<feature type="chain" id="PRO_5039236744" description="GerMN domain-containing protein" evidence="2">
    <location>
        <begin position="25"/>
        <end position="369"/>
    </location>
</feature>
<feature type="region of interest" description="Disordered" evidence="1">
    <location>
        <begin position="22"/>
        <end position="45"/>
    </location>
</feature>
<keyword evidence="5" id="KW-1185">Reference proteome</keyword>
<evidence type="ECO:0000313" key="5">
    <source>
        <dbReference type="Proteomes" id="UP000587211"/>
    </source>
</evidence>
<gene>
    <name evidence="4" type="ORF">BJ975_000154</name>
    <name evidence="3" type="ORF">IDH50_03610</name>
</gene>
<dbReference type="Proteomes" id="UP000587211">
    <property type="component" value="Unassembled WGS sequence"/>
</dbReference>
<dbReference type="EMBL" id="JACWMT010000001">
    <property type="protein sequence ID" value="MBD1269313.1"/>
    <property type="molecule type" value="Genomic_DNA"/>
</dbReference>
<name>A0A8I0FVC3_9ACTN</name>
<feature type="compositionally biased region" description="Basic and acidic residues" evidence="1">
    <location>
        <begin position="235"/>
        <end position="251"/>
    </location>
</feature>
<proteinExistence type="predicted"/>
<protein>
    <recommendedName>
        <fullName evidence="7">GerMN domain-containing protein</fullName>
    </recommendedName>
</protein>
<feature type="compositionally biased region" description="Acidic residues" evidence="1">
    <location>
        <begin position="89"/>
        <end position="100"/>
    </location>
</feature>
<dbReference type="Proteomes" id="UP000659061">
    <property type="component" value="Unassembled WGS sequence"/>
</dbReference>
<feature type="region of interest" description="Disordered" evidence="1">
    <location>
        <begin position="232"/>
        <end position="251"/>
    </location>
</feature>
<reference evidence="4 5" key="1">
    <citation type="submission" date="2020-07" db="EMBL/GenBank/DDBJ databases">
        <title>Sequencing the genomes of 1000 actinobacteria strains.</title>
        <authorList>
            <person name="Klenk H.-P."/>
        </authorList>
    </citation>
    <scope>NUCLEOTIDE SEQUENCE [LARGE SCALE GENOMIC DNA]</scope>
    <source>
        <strain evidence="4 5">DSM 19087</strain>
    </source>
</reference>
<evidence type="ECO:0000313" key="6">
    <source>
        <dbReference type="Proteomes" id="UP000659061"/>
    </source>
</evidence>
<sequence length="369" mass="39726">MRRLTAAIAATAAILTLSSCTTDAGVPSADRTTVPPEIDSHESGPASPIAYGLSVPAGATQLGPLVRYRSERLIAAYKPELDAVRAEQALEEAEEAEEQGTEATETPTPTPTIDNRPEGDFFEDLEDPPKPDTFVSLMRIDGNPTLVVRRLLAELSVLLPEAGIVTDDLSAYCKASDRRVTGCSLDVSGTTPGGRDLRVRMSVDPGDVSTRTGNFASLERPVMRLDVAYVGDPRAGQEDRTPEDLDNPPRIEDTAEKTDWIWPKMDEDASVDEPVIDGFSPPSSATVLLSGQRPPFATMTTLRASIATEVAERFTSERIEGTVQRDVMADLNEVVISTWGTGADGREVRTVHTLSARGNYLSLFLNPAS</sequence>
<evidence type="ECO:0000256" key="1">
    <source>
        <dbReference type="SAM" id="MobiDB-lite"/>
    </source>
</evidence>
<feature type="signal peptide" evidence="2">
    <location>
        <begin position="1"/>
        <end position="24"/>
    </location>
</feature>
<dbReference type="AlphaFoldDB" id="A0A8I0FVC3"/>
<reference evidence="3" key="2">
    <citation type="submission" date="2020-09" db="EMBL/GenBank/DDBJ databases">
        <title>Novel species in genus Aeromicrobium.</title>
        <authorList>
            <person name="Zhang G."/>
        </authorList>
    </citation>
    <scope>NUCLEOTIDE SEQUENCE</scope>
    <source>
        <strain evidence="3">SSW1-57</strain>
    </source>
</reference>
<accession>A0A8I0FVC3</accession>
<comment type="caution">
    <text evidence="3">The sequence shown here is derived from an EMBL/GenBank/DDBJ whole genome shotgun (WGS) entry which is preliminary data.</text>
</comment>
<evidence type="ECO:0000313" key="3">
    <source>
        <dbReference type="EMBL" id="MBD1269313.1"/>
    </source>
</evidence>
<dbReference type="PROSITE" id="PS51257">
    <property type="entry name" value="PROKAR_LIPOPROTEIN"/>
    <property type="match status" value="1"/>
</dbReference>
<organism evidence="3 6">
    <name type="scientific">Aeromicrobium tamlense</name>
    <dbReference type="NCBI Taxonomy" id="375541"/>
    <lineage>
        <taxon>Bacteria</taxon>
        <taxon>Bacillati</taxon>
        <taxon>Actinomycetota</taxon>
        <taxon>Actinomycetes</taxon>
        <taxon>Propionibacteriales</taxon>
        <taxon>Nocardioidaceae</taxon>
        <taxon>Aeromicrobium</taxon>
    </lineage>
</organism>